<sequence length="39" mass="3987">VDAGCCAARPRLGFEAVKPLPAAPRARLGCAARRACYAG</sequence>
<comment type="caution">
    <text evidence="1">The sequence shown here is derived from an EMBL/GenBank/DDBJ whole genome shotgun (WGS) entry which is preliminary data.</text>
</comment>
<dbReference type="Proteomes" id="UP000265520">
    <property type="component" value="Unassembled WGS sequence"/>
</dbReference>
<organism evidence="1 2">
    <name type="scientific">Trifolium medium</name>
    <dbReference type="NCBI Taxonomy" id="97028"/>
    <lineage>
        <taxon>Eukaryota</taxon>
        <taxon>Viridiplantae</taxon>
        <taxon>Streptophyta</taxon>
        <taxon>Embryophyta</taxon>
        <taxon>Tracheophyta</taxon>
        <taxon>Spermatophyta</taxon>
        <taxon>Magnoliopsida</taxon>
        <taxon>eudicotyledons</taxon>
        <taxon>Gunneridae</taxon>
        <taxon>Pentapetalae</taxon>
        <taxon>rosids</taxon>
        <taxon>fabids</taxon>
        <taxon>Fabales</taxon>
        <taxon>Fabaceae</taxon>
        <taxon>Papilionoideae</taxon>
        <taxon>50 kb inversion clade</taxon>
        <taxon>NPAAA clade</taxon>
        <taxon>Hologalegina</taxon>
        <taxon>IRL clade</taxon>
        <taxon>Trifolieae</taxon>
        <taxon>Trifolium</taxon>
    </lineage>
</organism>
<reference evidence="1 2" key="1">
    <citation type="journal article" date="2018" name="Front. Plant Sci.">
        <title>Red Clover (Trifolium pratense) and Zigzag Clover (T. medium) - A Picture of Genomic Similarities and Differences.</title>
        <authorList>
            <person name="Dluhosova J."/>
            <person name="Istvanek J."/>
            <person name="Nedelnik J."/>
            <person name="Repkova J."/>
        </authorList>
    </citation>
    <scope>NUCLEOTIDE SEQUENCE [LARGE SCALE GENOMIC DNA]</scope>
    <source>
        <strain evidence="2">cv. 10/8</strain>
        <tissue evidence="1">Leaf</tissue>
    </source>
</reference>
<keyword evidence="2" id="KW-1185">Reference proteome</keyword>
<evidence type="ECO:0000313" key="2">
    <source>
        <dbReference type="Proteomes" id="UP000265520"/>
    </source>
</evidence>
<evidence type="ECO:0000313" key="1">
    <source>
        <dbReference type="EMBL" id="MCI55914.1"/>
    </source>
</evidence>
<protein>
    <submittedName>
        <fullName evidence="1">Uncharacterized protein</fullName>
    </submittedName>
</protein>
<feature type="non-terminal residue" evidence="1">
    <location>
        <position position="1"/>
    </location>
</feature>
<proteinExistence type="predicted"/>
<name>A0A392T5W0_9FABA</name>
<dbReference type="EMBL" id="LXQA010503789">
    <property type="protein sequence ID" value="MCI55914.1"/>
    <property type="molecule type" value="Genomic_DNA"/>
</dbReference>
<dbReference type="AlphaFoldDB" id="A0A392T5W0"/>
<accession>A0A392T5W0</accession>